<evidence type="ECO:0000256" key="1">
    <source>
        <dbReference type="SAM" id="MobiDB-lite"/>
    </source>
</evidence>
<gene>
    <name evidence="3" type="ORF">ACFSBI_02515</name>
</gene>
<evidence type="ECO:0000259" key="2">
    <source>
        <dbReference type="Pfam" id="PF00107"/>
    </source>
</evidence>
<dbReference type="PANTHER" id="PTHR43677">
    <property type="entry name" value="SHORT-CHAIN DEHYDROGENASE/REDUCTASE"/>
    <property type="match status" value="1"/>
</dbReference>
<dbReference type="Gene3D" id="3.40.50.720">
    <property type="entry name" value="NAD(P)-binding Rossmann-like Domain"/>
    <property type="match status" value="1"/>
</dbReference>
<sequence>MRGLVAEHKGEPAALQDRPAPEAADGEVLLDAAWSSLNYKDALAVAGRPGVLRSLPLVPGIDVAGTTPDGDALVVTGAGLGERRDGGLAEQVAVEAVTAVPVPDVFGLRGAAAIGTAGVTAALSVLALERAGIPDGPVLVTGAGGGVGGWAIALLAASGREVHAATGRGDELGDHLRALGAAEVVPRLDAEPGRPLQTARWAAVVDSLGGAPLVNALAQTVPGGAVAACGLAASADLPGSVLPFILRGVTLTGIFSVDLVPTLRLAAWDLLASRLDPAHVDRMVEREIGLADVPAAADDVLAGRVRGRVLVDPTR</sequence>
<dbReference type="SUPFAM" id="SSF51735">
    <property type="entry name" value="NAD(P)-binding Rossmann-fold domains"/>
    <property type="match status" value="1"/>
</dbReference>
<dbReference type="EMBL" id="JBHUEA010000003">
    <property type="protein sequence ID" value="MFD1720411.1"/>
    <property type="molecule type" value="Genomic_DNA"/>
</dbReference>
<evidence type="ECO:0000313" key="3">
    <source>
        <dbReference type="EMBL" id="MFD1720411.1"/>
    </source>
</evidence>
<dbReference type="Pfam" id="PF00107">
    <property type="entry name" value="ADH_zinc_N"/>
    <property type="match status" value="1"/>
</dbReference>
<comment type="caution">
    <text evidence="3">The sequence shown here is derived from an EMBL/GenBank/DDBJ whole genome shotgun (WGS) entry which is preliminary data.</text>
</comment>
<feature type="region of interest" description="Disordered" evidence="1">
    <location>
        <begin position="1"/>
        <end position="22"/>
    </location>
</feature>
<dbReference type="InterPro" id="IPR036291">
    <property type="entry name" value="NAD(P)-bd_dom_sf"/>
</dbReference>
<accession>A0ABW4LA51</accession>
<dbReference type="EC" id="1.3.1.95" evidence="3"/>
<name>A0ABW4LA51_9MICO</name>
<dbReference type="InterPro" id="IPR051397">
    <property type="entry name" value="Zn-ADH-like_protein"/>
</dbReference>
<reference evidence="4" key="1">
    <citation type="journal article" date="2019" name="Int. J. Syst. Evol. Microbiol.">
        <title>The Global Catalogue of Microorganisms (GCM) 10K type strain sequencing project: providing services to taxonomists for standard genome sequencing and annotation.</title>
        <authorList>
            <consortium name="The Broad Institute Genomics Platform"/>
            <consortium name="The Broad Institute Genome Sequencing Center for Infectious Disease"/>
            <person name="Wu L."/>
            <person name="Ma J."/>
        </authorList>
    </citation>
    <scope>NUCLEOTIDE SEQUENCE [LARGE SCALE GENOMIC DNA]</scope>
    <source>
        <strain evidence="4">CGMCC 1.12471</strain>
    </source>
</reference>
<feature type="compositionally biased region" description="Basic and acidic residues" evidence="1">
    <location>
        <begin position="1"/>
        <end position="11"/>
    </location>
</feature>
<keyword evidence="4" id="KW-1185">Reference proteome</keyword>
<proteinExistence type="predicted"/>
<dbReference type="Proteomes" id="UP001597347">
    <property type="component" value="Unassembled WGS sequence"/>
</dbReference>
<evidence type="ECO:0000313" key="4">
    <source>
        <dbReference type="Proteomes" id="UP001597347"/>
    </source>
</evidence>
<dbReference type="NCBIfam" id="TIGR02823">
    <property type="entry name" value="oxido_YhdH"/>
    <property type="match status" value="1"/>
</dbReference>
<organism evidence="3 4">
    <name type="scientific">Amnibacterium endophyticum</name>
    <dbReference type="NCBI Taxonomy" id="2109337"/>
    <lineage>
        <taxon>Bacteria</taxon>
        <taxon>Bacillati</taxon>
        <taxon>Actinomycetota</taxon>
        <taxon>Actinomycetes</taxon>
        <taxon>Micrococcales</taxon>
        <taxon>Microbacteriaceae</taxon>
        <taxon>Amnibacterium</taxon>
    </lineage>
</organism>
<feature type="domain" description="Alcohol dehydrogenase-like C-terminal" evidence="2">
    <location>
        <begin position="146"/>
        <end position="269"/>
    </location>
</feature>
<protein>
    <submittedName>
        <fullName evidence="3">Acryloyl-CoA reductase</fullName>
        <ecNumber evidence="3">1.3.1.95</ecNumber>
    </submittedName>
</protein>
<dbReference type="InterPro" id="IPR011032">
    <property type="entry name" value="GroES-like_sf"/>
</dbReference>
<keyword evidence="3" id="KW-0560">Oxidoreductase</keyword>
<dbReference type="InterPro" id="IPR013149">
    <property type="entry name" value="ADH-like_C"/>
</dbReference>
<dbReference type="GO" id="GO:0043958">
    <property type="term" value="F:acryloyl-CoA reductase (NADH) activity"/>
    <property type="evidence" value="ECO:0007669"/>
    <property type="project" value="UniProtKB-EC"/>
</dbReference>
<dbReference type="SUPFAM" id="SSF50129">
    <property type="entry name" value="GroES-like"/>
    <property type="match status" value="1"/>
</dbReference>
<dbReference type="PANTHER" id="PTHR43677:SF1">
    <property type="entry name" value="ACRYLYL-COA REDUCTASE ACUI-RELATED"/>
    <property type="match status" value="1"/>
</dbReference>
<dbReference type="InterPro" id="IPR014188">
    <property type="entry name" value="Acrylyl-CoA_reductase_AcuI"/>
</dbReference>
<dbReference type="RefSeq" id="WP_377931711.1">
    <property type="nucleotide sequence ID" value="NZ_JBHUEA010000003.1"/>
</dbReference>
<dbReference type="Gene3D" id="3.90.180.10">
    <property type="entry name" value="Medium-chain alcohol dehydrogenases, catalytic domain"/>
    <property type="match status" value="1"/>
</dbReference>